<dbReference type="Pfam" id="PF13365">
    <property type="entry name" value="Trypsin_2"/>
    <property type="match status" value="1"/>
</dbReference>
<dbReference type="InterPro" id="IPR043504">
    <property type="entry name" value="Peptidase_S1_PA_chymotrypsin"/>
</dbReference>
<dbReference type="Gene3D" id="1.20.120.20">
    <property type="entry name" value="Apolipoprotein"/>
    <property type="match status" value="1"/>
</dbReference>
<dbReference type="PANTHER" id="PTHR15462:SF8">
    <property type="entry name" value="SERINE PROTEASE"/>
    <property type="match status" value="1"/>
</dbReference>
<evidence type="ECO:0000313" key="3">
    <source>
        <dbReference type="EMBL" id="GIZ41762.1"/>
    </source>
</evidence>
<dbReference type="InterPro" id="IPR050966">
    <property type="entry name" value="Glutamyl_endopeptidase"/>
</dbReference>
<comment type="caution">
    <text evidence="3">The sequence shown here is derived from an EMBL/GenBank/DDBJ whole genome shotgun (WGS) entry which is preliminary data.</text>
</comment>
<dbReference type="EMBL" id="BOLY01000003">
    <property type="protein sequence ID" value="GIZ41762.1"/>
    <property type="molecule type" value="Genomic_DNA"/>
</dbReference>
<gene>
    <name evidence="3" type="ORF">CKM354_000505700</name>
</gene>
<evidence type="ECO:0000313" key="4">
    <source>
        <dbReference type="Proteomes" id="UP000825890"/>
    </source>
</evidence>
<dbReference type="GeneID" id="68290632"/>
<dbReference type="InterPro" id="IPR009003">
    <property type="entry name" value="Peptidase_S1_PA"/>
</dbReference>
<keyword evidence="1" id="KW-0732">Signal</keyword>
<name>A0A9P3FF69_9PEZI</name>
<keyword evidence="4" id="KW-1185">Reference proteome</keyword>
<reference evidence="3 4" key="1">
    <citation type="submission" date="2021-01" db="EMBL/GenBank/DDBJ databases">
        <title>Cercospora kikuchii MAFF 305040 whole genome shotgun sequence.</title>
        <authorList>
            <person name="Kashiwa T."/>
            <person name="Suzuki T."/>
        </authorList>
    </citation>
    <scope>NUCLEOTIDE SEQUENCE [LARGE SCALE GENOMIC DNA]</scope>
    <source>
        <strain evidence="3 4">MAFF 305040</strain>
    </source>
</reference>
<proteinExistence type="predicted"/>
<dbReference type="PANTHER" id="PTHR15462">
    <property type="entry name" value="SERINE PROTEASE"/>
    <property type="match status" value="1"/>
</dbReference>
<organism evidence="3 4">
    <name type="scientific">Cercospora kikuchii</name>
    <dbReference type="NCBI Taxonomy" id="84275"/>
    <lineage>
        <taxon>Eukaryota</taxon>
        <taxon>Fungi</taxon>
        <taxon>Dikarya</taxon>
        <taxon>Ascomycota</taxon>
        <taxon>Pezizomycotina</taxon>
        <taxon>Dothideomycetes</taxon>
        <taxon>Dothideomycetidae</taxon>
        <taxon>Mycosphaerellales</taxon>
        <taxon>Mycosphaerellaceae</taxon>
        <taxon>Cercospora</taxon>
    </lineage>
</organism>
<dbReference type="Proteomes" id="UP000825890">
    <property type="component" value="Unassembled WGS sequence"/>
</dbReference>
<feature type="region of interest" description="Disordered" evidence="2">
    <location>
        <begin position="334"/>
        <end position="360"/>
    </location>
</feature>
<dbReference type="RefSeq" id="XP_044656249.1">
    <property type="nucleotide sequence ID" value="XM_044800314.1"/>
</dbReference>
<evidence type="ECO:0000256" key="1">
    <source>
        <dbReference type="ARBA" id="ARBA00022729"/>
    </source>
</evidence>
<evidence type="ECO:0008006" key="5">
    <source>
        <dbReference type="Google" id="ProtNLM"/>
    </source>
</evidence>
<dbReference type="OrthoDB" id="3693942at2759"/>
<dbReference type="SUPFAM" id="SSF50494">
    <property type="entry name" value="Trypsin-like serine proteases"/>
    <property type="match status" value="1"/>
</dbReference>
<protein>
    <recommendedName>
        <fullName evidence="5">Serine protease</fullName>
    </recommendedName>
</protein>
<sequence length="786" mass="83164">MTIVNNPVTPIVVDTSKSLEVQALAINAAANQLRTTIAGVWDLAPTTPQPPAPDSTVVLKRVLPGQESVLDGDERTLVAEEHYAPGGKYRGIIKLMIKYAQKPNSMAHGTGWLIRPDLIATAGHNVYDWGHNAGQAIEIKCYAGWSGATRVNESVEFRRASRVVTTERWLQTRGSKPHDFALIQVEKPFTNVTPFSFIETPPFQANVRLGVVGYPAEVRDENGERGARMKEMYLSTEYNLEKQPDTMLEYSVDTEGGQSGSPILLENGLVAIGAHVYGGNLNAGSVLGRYGNPIQDYIAAVEIKLAHPGQINLFTIADDVVAANGAATAKQSNTTLTQLEGGDHIGTSSATNGSGSKPQTQESIFDSIADVLKVTSRAHFLLGPIGSTLADTALLALNGARAASAESGWEGGRALPLADLQRAQLARALYLKLMKDKAKANPEGFFDDLASTITKTLTGPVASATTSIVDSVTSGLVGGAKAYEDAVRSLMPTVAQSFVLAAALPVGVVNTESAMESNVPENEKRFMAAFAESRRARQAQKTNVSNSEGFFDDVLIAGVMNAFASTVSKPEGWFGTALKPTKAGNGVTKSFSEGFWDDITQPFKDAASAVGDAASNVANTVGDAANSVANTVGDAANKVGNTVGDAANKVGNAAENAANAAANAVTGAVINPVVQGVNWVLPRAVGAESSIEETAGFQEGIIRITQAFVLRAALEEQYLVATMARPLEELKAEGWWDDMNEAIEGAVTGTATWAWDQVQSGARRQMESDQRQMDAAGARIVTPMNW</sequence>
<evidence type="ECO:0000256" key="2">
    <source>
        <dbReference type="SAM" id="MobiDB-lite"/>
    </source>
</evidence>
<feature type="compositionally biased region" description="Polar residues" evidence="2">
    <location>
        <begin position="346"/>
        <end position="360"/>
    </location>
</feature>
<dbReference type="Gene3D" id="2.40.10.10">
    <property type="entry name" value="Trypsin-like serine proteases"/>
    <property type="match status" value="2"/>
</dbReference>
<dbReference type="AlphaFoldDB" id="A0A9P3FF69"/>
<accession>A0A9P3FF69</accession>